<dbReference type="EMBL" id="SRYG01000003">
    <property type="protein sequence ID" value="TGY66837.1"/>
    <property type="molecule type" value="Genomic_DNA"/>
</dbReference>
<comment type="caution">
    <text evidence="1">The sequence shown here is derived from an EMBL/GenBank/DDBJ whole genome shotgun (WGS) entry which is preliminary data.</text>
</comment>
<reference evidence="1" key="1">
    <citation type="submission" date="2019-04" db="EMBL/GenBank/DDBJ databases">
        <title>Microbes associate with the intestines of laboratory mice.</title>
        <authorList>
            <person name="Navarre W."/>
            <person name="Wong E."/>
            <person name="Huang K."/>
            <person name="Tropini C."/>
            <person name="Ng K."/>
            <person name="Yu B."/>
        </authorList>
    </citation>
    <scope>NUCLEOTIDE SEQUENCE</scope>
    <source>
        <strain evidence="1">NM09_H32</strain>
    </source>
</reference>
<gene>
    <name evidence="1" type="primary">rnhC</name>
    <name evidence="1" type="ORF">E5336_01775</name>
</gene>
<organism evidence="1 2">
    <name type="scientific">Dubosiella muris</name>
    <dbReference type="NCBI Taxonomy" id="3038133"/>
    <lineage>
        <taxon>Bacteria</taxon>
        <taxon>Bacillati</taxon>
        <taxon>Bacillota</taxon>
        <taxon>Erysipelotrichia</taxon>
        <taxon>Erysipelotrichales</taxon>
        <taxon>Erysipelotrichaceae</taxon>
        <taxon>Dubosiella</taxon>
    </lineage>
</organism>
<proteinExistence type="predicted"/>
<evidence type="ECO:0000313" key="2">
    <source>
        <dbReference type="Proteomes" id="UP000308836"/>
    </source>
</evidence>
<accession>A0AC61R9P3</accession>
<dbReference type="Proteomes" id="UP000308836">
    <property type="component" value="Unassembled WGS sequence"/>
</dbReference>
<sequence length="284" mass="31859">MPSITKTMTKAQIEALRERIEPQALSVTRPPYTYFQMKLPSLTITAYQSGKVVYQGQDVSFLEPSESSRDEETFPQAGSDEVGTGDYFGPVVVAACIVSAQAAPRLRALGIQDSKQMDDTRIRAIAPEVKSLCPYSLMIVSNPKYNAIHARHNMNAIKSLLHNQAYLNLMDKGHELPALCVVDQFAKPAVYYRHLEGQPRVVRNLTFETKAENKYLAVACASVLARAAFLDYFDKMAAKYDFPFEKGAGPKVDQCGRRFVERYGFEKLGEVAKMHFKNTEKIRS</sequence>
<name>A0AC61R9P3_9FIRM</name>
<keyword evidence="2" id="KW-1185">Reference proteome</keyword>
<evidence type="ECO:0000313" key="1">
    <source>
        <dbReference type="EMBL" id="TGY66837.1"/>
    </source>
</evidence>
<protein>
    <submittedName>
        <fullName evidence="1">Ribonuclease HIII</fullName>
    </submittedName>
</protein>